<protein>
    <submittedName>
        <fullName evidence="1">Uncharacterized protein</fullName>
    </submittedName>
</protein>
<dbReference type="AlphaFoldDB" id="A0A077NZX4"/>
<dbReference type="HOGENOM" id="CLU_3241575_0_0_6"/>
<sequence length="43" mass="5127">MIADQVYYWNTYEKIYIRFCVVSSLAKFNAKRLMIARDSASFL</sequence>
<dbReference type="Proteomes" id="UP000028487">
    <property type="component" value="Unassembled WGS sequence"/>
</dbReference>
<name>A0A077NZX4_XENBV</name>
<gene>
    <name evidence="1" type="ORF">XBFM1_900041</name>
</gene>
<dbReference type="EMBL" id="CBSV010000266">
    <property type="protein sequence ID" value="CDH03984.1"/>
    <property type="molecule type" value="Genomic_DNA"/>
</dbReference>
<reference evidence="1" key="1">
    <citation type="submission" date="2013-07" db="EMBL/GenBank/DDBJ databases">
        <title>Sub-species coevolution in mutualistic symbiosis.</title>
        <authorList>
            <person name="Murfin K."/>
            <person name="Klassen J."/>
            <person name="Lee M."/>
            <person name="Forst S."/>
            <person name="Stock P."/>
            <person name="Goodrich-Blair H."/>
        </authorList>
    </citation>
    <scope>NUCLEOTIDE SEQUENCE [LARGE SCALE GENOMIC DNA]</scope>
    <source>
        <strain evidence="1">Feltiae Moldova</strain>
    </source>
</reference>
<comment type="caution">
    <text evidence="1">The sequence shown here is derived from an EMBL/GenBank/DDBJ whole genome shotgun (WGS) entry which is preliminary data.</text>
</comment>
<accession>A0A077NZX4</accession>
<evidence type="ECO:0000313" key="1">
    <source>
        <dbReference type="EMBL" id="CDH03984.1"/>
    </source>
</evidence>
<organism evidence="1">
    <name type="scientific">Xenorhabdus bovienii str. feltiae Moldova</name>
    <dbReference type="NCBI Taxonomy" id="1398200"/>
    <lineage>
        <taxon>Bacteria</taxon>
        <taxon>Pseudomonadati</taxon>
        <taxon>Pseudomonadota</taxon>
        <taxon>Gammaproteobacteria</taxon>
        <taxon>Enterobacterales</taxon>
        <taxon>Morganellaceae</taxon>
        <taxon>Xenorhabdus</taxon>
    </lineage>
</organism>
<proteinExistence type="predicted"/>